<keyword evidence="1" id="KW-0812">Transmembrane</keyword>
<name>A0A7M7P4H1_STRPU</name>
<sequence>MASTFGFITILGACLLVTVTALNCYTCNNCAKTATNLQQTSRLCPAGVMGMAIPQCYHEMTSMGTLNRGCTNRSDCTSRSTQRMERQCGPGVQPPCFACCETDNCNVGNGAAMTTVSMATFLLLLVPSILSMFVSW</sequence>
<feature type="signal peptide" evidence="2">
    <location>
        <begin position="1"/>
        <end position="21"/>
    </location>
</feature>
<dbReference type="Proteomes" id="UP000007110">
    <property type="component" value="Unassembled WGS sequence"/>
</dbReference>
<evidence type="ECO:0000256" key="1">
    <source>
        <dbReference type="SAM" id="Phobius"/>
    </source>
</evidence>
<dbReference type="GeneID" id="115925492"/>
<evidence type="ECO:0000313" key="3">
    <source>
        <dbReference type="EnsemblMetazoa" id="XP_030845311"/>
    </source>
</evidence>
<organism evidence="3 4">
    <name type="scientific">Strongylocentrotus purpuratus</name>
    <name type="common">Purple sea urchin</name>
    <dbReference type="NCBI Taxonomy" id="7668"/>
    <lineage>
        <taxon>Eukaryota</taxon>
        <taxon>Metazoa</taxon>
        <taxon>Echinodermata</taxon>
        <taxon>Eleutherozoa</taxon>
        <taxon>Echinozoa</taxon>
        <taxon>Echinoidea</taxon>
        <taxon>Euechinoidea</taxon>
        <taxon>Echinacea</taxon>
        <taxon>Camarodonta</taxon>
        <taxon>Echinidea</taxon>
        <taxon>Strongylocentrotidae</taxon>
        <taxon>Strongylocentrotus</taxon>
    </lineage>
</organism>
<dbReference type="InterPro" id="IPR045860">
    <property type="entry name" value="Snake_toxin-like_sf"/>
</dbReference>
<keyword evidence="4" id="KW-1185">Reference proteome</keyword>
<accession>A0A7M7P4H1</accession>
<dbReference type="FunCoup" id="A0A7M7P4H1">
    <property type="interactions" value="1"/>
</dbReference>
<protein>
    <submittedName>
        <fullName evidence="3">Uncharacterized protein</fullName>
    </submittedName>
</protein>
<reference evidence="3" key="2">
    <citation type="submission" date="2021-01" db="UniProtKB">
        <authorList>
            <consortium name="EnsemblMetazoa"/>
        </authorList>
    </citation>
    <scope>IDENTIFICATION</scope>
</reference>
<reference evidence="4" key="1">
    <citation type="submission" date="2015-02" db="EMBL/GenBank/DDBJ databases">
        <title>Genome sequencing for Strongylocentrotus purpuratus.</title>
        <authorList>
            <person name="Murali S."/>
            <person name="Liu Y."/>
            <person name="Vee V."/>
            <person name="English A."/>
            <person name="Wang M."/>
            <person name="Skinner E."/>
            <person name="Han Y."/>
            <person name="Muzny D.M."/>
            <person name="Worley K.C."/>
            <person name="Gibbs R.A."/>
        </authorList>
    </citation>
    <scope>NUCLEOTIDE SEQUENCE</scope>
</reference>
<dbReference type="KEGG" id="spu:585121"/>
<dbReference type="RefSeq" id="XP_030845311.1">
    <property type="nucleotide sequence ID" value="XM_030989451.1"/>
</dbReference>
<dbReference type="KEGG" id="spu:115925492"/>
<dbReference type="RefSeq" id="XP_800321.1">
    <property type="nucleotide sequence ID" value="XM_795228.5"/>
</dbReference>
<feature type="chain" id="PRO_5036401754" evidence="2">
    <location>
        <begin position="22"/>
        <end position="136"/>
    </location>
</feature>
<dbReference type="SUPFAM" id="SSF57302">
    <property type="entry name" value="Snake toxin-like"/>
    <property type="match status" value="1"/>
</dbReference>
<dbReference type="EnsemblMetazoa" id="XM_030989451">
    <property type="protein sequence ID" value="XP_030845311"/>
    <property type="gene ID" value="LOC115925492"/>
</dbReference>
<dbReference type="OrthoDB" id="10011411at2759"/>
<dbReference type="InParanoid" id="A0A7M7P4H1"/>
<feature type="transmembrane region" description="Helical" evidence="1">
    <location>
        <begin position="110"/>
        <end position="134"/>
    </location>
</feature>
<dbReference type="EnsemblMetazoa" id="XM_795228">
    <property type="protein sequence ID" value="XP_800321"/>
    <property type="gene ID" value="LOC585121"/>
</dbReference>
<keyword evidence="1" id="KW-0472">Membrane</keyword>
<dbReference type="GeneID" id="585121"/>
<evidence type="ECO:0000256" key="2">
    <source>
        <dbReference type="SAM" id="SignalP"/>
    </source>
</evidence>
<keyword evidence="1" id="KW-1133">Transmembrane helix</keyword>
<dbReference type="AlphaFoldDB" id="A0A7M7P4H1"/>
<proteinExistence type="predicted"/>
<evidence type="ECO:0000313" key="4">
    <source>
        <dbReference type="Proteomes" id="UP000007110"/>
    </source>
</evidence>
<keyword evidence="2" id="KW-0732">Signal</keyword>